<dbReference type="GO" id="GO:0003676">
    <property type="term" value="F:nucleic acid binding"/>
    <property type="evidence" value="ECO:0007669"/>
    <property type="project" value="InterPro"/>
</dbReference>
<dbReference type="GO" id="GO:0003964">
    <property type="term" value="F:RNA-directed DNA polymerase activity"/>
    <property type="evidence" value="ECO:0007669"/>
    <property type="project" value="UniProtKB-EC"/>
</dbReference>
<dbReference type="EC" id="2.7.7.49" evidence="1"/>
<dbReference type="AlphaFoldDB" id="A0A1B6KWE7"/>
<dbReference type="GO" id="GO:0015074">
    <property type="term" value="P:DNA integration"/>
    <property type="evidence" value="ECO:0007669"/>
    <property type="project" value="InterPro"/>
</dbReference>
<dbReference type="SUPFAM" id="SSF53098">
    <property type="entry name" value="Ribonuclease H-like"/>
    <property type="match status" value="1"/>
</dbReference>
<protein>
    <recommendedName>
        <fullName evidence="1">RNA-directed DNA polymerase</fullName>
        <ecNumber evidence="1">2.7.7.49</ecNumber>
    </recommendedName>
</protein>
<evidence type="ECO:0000259" key="2">
    <source>
        <dbReference type="PROSITE" id="PS50994"/>
    </source>
</evidence>
<dbReference type="Gene3D" id="3.30.420.10">
    <property type="entry name" value="Ribonuclease H-like superfamily/Ribonuclease H"/>
    <property type="match status" value="1"/>
</dbReference>
<dbReference type="PROSITE" id="PS50994">
    <property type="entry name" value="INTEGRASE"/>
    <property type="match status" value="1"/>
</dbReference>
<name>A0A1B6KWE7_9HEMI</name>
<gene>
    <name evidence="3" type="ORF">g.19945</name>
</gene>
<proteinExistence type="predicted"/>
<dbReference type="InterPro" id="IPR041588">
    <property type="entry name" value="Integrase_H2C2"/>
</dbReference>
<accession>A0A1B6KWE7</accession>
<dbReference type="InterPro" id="IPR050951">
    <property type="entry name" value="Retrovirus_Pol_polyprotein"/>
</dbReference>
<dbReference type="Gene3D" id="1.10.340.70">
    <property type="match status" value="1"/>
</dbReference>
<evidence type="ECO:0000313" key="3">
    <source>
        <dbReference type="EMBL" id="JAT15745.1"/>
    </source>
</evidence>
<organism evidence="3">
    <name type="scientific">Graphocephala atropunctata</name>
    <dbReference type="NCBI Taxonomy" id="36148"/>
    <lineage>
        <taxon>Eukaryota</taxon>
        <taxon>Metazoa</taxon>
        <taxon>Ecdysozoa</taxon>
        <taxon>Arthropoda</taxon>
        <taxon>Hexapoda</taxon>
        <taxon>Insecta</taxon>
        <taxon>Pterygota</taxon>
        <taxon>Neoptera</taxon>
        <taxon>Paraneoptera</taxon>
        <taxon>Hemiptera</taxon>
        <taxon>Auchenorrhyncha</taxon>
        <taxon>Membracoidea</taxon>
        <taxon>Cicadellidae</taxon>
        <taxon>Cicadellinae</taxon>
        <taxon>Cicadellini</taxon>
        <taxon>Graphocephala</taxon>
    </lineage>
</organism>
<dbReference type="Pfam" id="PF00665">
    <property type="entry name" value="rve"/>
    <property type="match status" value="1"/>
</dbReference>
<dbReference type="PANTHER" id="PTHR37984:SF5">
    <property type="entry name" value="PROTEIN NYNRIN-LIKE"/>
    <property type="match status" value="1"/>
</dbReference>
<dbReference type="InterPro" id="IPR036397">
    <property type="entry name" value="RNaseH_sf"/>
</dbReference>
<dbReference type="InterPro" id="IPR012337">
    <property type="entry name" value="RNaseH-like_sf"/>
</dbReference>
<reference evidence="3" key="1">
    <citation type="submission" date="2015-11" db="EMBL/GenBank/DDBJ databases">
        <title>De novo transcriptome assembly of four potential Pierce s Disease insect vectors from Arizona vineyards.</title>
        <authorList>
            <person name="Tassone E.E."/>
        </authorList>
    </citation>
    <scope>NUCLEOTIDE SEQUENCE</scope>
</reference>
<evidence type="ECO:0000256" key="1">
    <source>
        <dbReference type="ARBA" id="ARBA00012493"/>
    </source>
</evidence>
<feature type="domain" description="Integrase catalytic" evidence="2">
    <location>
        <begin position="80"/>
        <end position="241"/>
    </location>
</feature>
<sequence length="367" mass="43169">MYQDGRDKKRIHLPTRLINVVFTFYHNTIFGGHLGINRTQSKINEYFYNPQLDQIVKEKVKTCKICQMSKSAQRKYEGKLISIPVENTMNTLFIDIIGPLPRSKQGNKYILISVDAFTRYLWIHPLKECNSMQVIKNLEIIFNNFSTPQILVSDNASYFTSKEFKSFLFKHYIQLRHIPAYRANGNRAERFIRDVTTALRCFYHENQTNWDQDLGNLQICLNTARNSSTGTTAFKMMFYHDCNNALNNLWDIHQFISNNIHPNLKKENLRKALLNVKKSIQANRKRLKYQNHKHPYKLYDLVLLKTHFLSNKVNKFSKKLAVKYSGIYKIIYFITDVTVLLQDTKNGEVKKVHIIDLKPYKSLSVKK</sequence>
<dbReference type="PANTHER" id="PTHR37984">
    <property type="entry name" value="PROTEIN CBG26694"/>
    <property type="match status" value="1"/>
</dbReference>
<dbReference type="Pfam" id="PF17921">
    <property type="entry name" value="Integrase_H2C2"/>
    <property type="match status" value="1"/>
</dbReference>
<dbReference type="InterPro" id="IPR001584">
    <property type="entry name" value="Integrase_cat-core"/>
</dbReference>
<dbReference type="EMBL" id="GEBQ01024232">
    <property type="protein sequence ID" value="JAT15745.1"/>
    <property type="molecule type" value="Transcribed_RNA"/>
</dbReference>